<dbReference type="AlphaFoldDB" id="A0A1M7U314"/>
<evidence type="ECO:0000313" key="3">
    <source>
        <dbReference type="Proteomes" id="UP000184010"/>
    </source>
</evidence>
<dbReference type="InterPro" id="IPR010056">
    <property type="entry name" value="Phage_rep_org__N"/>
</dbReference>
<evidence type="ECO:0000313" key="2">
    <source>
        <dbReference type="EMBL" id="SHN77441.1"/>
    </source>
</evidence>
<name>A0A1M7U314_9FIRM</name>
<protein>
    <submittedName>
        <fullName evidence="2">Phage replisome organizer, putative, N-terminal region</fullName>
    </submittedName>
</protein>
<dbReference type="NCBIfam" id="TIGR01714">
    <property type="entry name" value="phage_rep_org_N"/>
    <property type="match status" value="1"/>
</dbReference>
<dbReference type="RefSeq" id="WP_072773258.1">
    <property type="nucleotide sequence ID" value="NZ_FRDN01000009.1"/>
</dbReference>
<dbReference type="EMBL" id="FRDN01000009">
    <property type="protein sequence ID" value="SHN77441.1"/>
    <property type="molecule type" value="Genomic_DNA"/>
</dbReference>
<accession>A0A1M7U314</accession>
<dbReference type="STRING" id="1121395.SAMN02745215_02886"/>
<sequence length="253" mass="29183">MADVKWIKLATNMFDDEKIDFISSLPEADSILLIWIRLLTLAGKCNAGGYILLTENIPYTEDMLAHKFRKPASTVKLALETFRKLGMMETDEMGLFLPNWEKHQNIEGLEKIREQTAHRVSRYRQKQRELQECNVTSNASSNVTVTQSNATDLDIDQDIDININGVFESIWKLYPKKEGKGQVSKTQKAKLAKIGIEEMSRAIERYKKAKEGHERRYLQNGSTFFNSGYVDYLDENYQEAEAHKPEEGPKKLW</sequence>
<feature type="domain" description="Phage replisome organiser N-terminal" evidence="1">
    <location>
        <begin position="6"/>
        <end position="124"/>
    </location>
</feature>
<keyword evidence="3" id="KW-1185">Reference proteome</keyword>
<dbReference type="PANTHER" id="PTHR37293">
    <property type="entry name" value="PHAGE REPLICATION PROTEIN-RELATED"/>
    <property type="match status" value="1"/>
</dbReference>
<organism evidence="2 3">
    <name type="scientific">Desulfitobacterium chlororespirans DSM 11544</name>
    <dbReference type="NCBI Taxonomy" id="1121395"/>
    <lineage>
        <taxon>Bacteria</taxon>
        <taxon>Bacillati</taxon>
        <taxon>Bacillota</taxon>
        <taxon>Clostridia</taxon>
        <taxon>Eubacteriales</taxon>
        <taxon>Desulfitobacteriaceae</taxon>
        <taxon>Desulfitobacterium</taxon>
    </lineage>
</organism>
<proteinExistence type="predicted"/>
<dbReference type="PANTHER" id="PTHR37293:SF7">
    <property type="entry name" value="HYPOTHETICAL PHAGE PROTEIN"/>
    <property type="match status" value="1"/>
</dbReference>
<reference evidence="3" key="1">
    <citation type="submission" date="2016-12" db="EMBL/GenBank/DDBJ databases">
        <authorList>
            <person name="Varghese N."/>
            <person name="Submissions S."/>
        </authorList>
    </citation>
    <scope>NUCLEOTIDE SEQUENCE [LARGE SCALE GENOMIC DNA]</scope>
    <source>
        <strain evidence="3">DSM 11544</strain>
    </source>
</reference>
<dbReference type="Pfam" id="PF09681">
    <property type="entry name" value="Phage_rep_org_N"/>
    <property type="match status" value="1"/>
</dbReference>
<evidence type="ECO:0000259" key="1">
    <source>
        <dbReference type="Pfam" id="PF09681"/>
    </source>
</evidence>
<dbReference type="Proteomes" id="UP000184010">
    <property type="component" value="Unassembled WGS sequence"/>
</dbReference>
<dbReference type="InterPro" id="IPR053162">
    <property type="entry name" value="DnaD"/>
</dbReference>
<gene>
    <name evidence="2" type="ORF">SAMN02745215_02886</name>
</gene>